<dbReference type="PANTHER" id="PTHR30146">
    <property type="entry name" value="LACI-RELATED TRANSCRIPTIONAL REPRESSOR"/>
    <property type="match status" value="1"/>
</dbReference>
<dbReference type="Gene3D" id="1.10.260.40">
    <property type="entry name" value="lambda repressor-like DNA-binding domains"/>
    <property type="match status" value="1"/>
</dbReference>
<keyword evidence="1" id="KW-0805">Transcription regulation</keyword>
<dbReference type="CDD" id="cd01392">
    <property type="entry name" value="HTH_LacI"/>
    <property type="match status" value="1"/>
</dbReference>
<reference evidence="5" key="2">
    <citation type="journal article" date="2021" name="PeerJ">
        <title>Extensive microbial diversity within the chicken gut microbiome revealed by metagenomics and culture.</title>
        <authorList>
            <person name="Gilroy R."/>
            <person name="Ravi A."/>
            <person name="Getino M."/>
            <person name="Pursley I."/>
            <person name="Horton D.L."/>
            <person name="Alikhan N.F."/>
            <person name="Baker D."/>
            <person name="Gharbi K."/>
            <person name="Hall N."/>
            <person name="Watson M."/>
            <person name="Adriaenssens E.M."/>
            <person name="Foster-Nyarko E."/>
            <person name="Jarju S."/>
            <person name="Secka A."/>
            <person name="Antonio M."/>
            <person name="Oren A."/>
            <person name="Chaudhuri R.R."/>
            <person name="La Ragione R."/>
            <person name="Hildebrand F."/>
            <person name="Pallen M.J."/>
        </authorList>
    </citation>
    <scope>NUCLEOTIDE SEQUENCE</scope>
    <source>
        <strain evidence="5">ChiGjej2B2-16831</strain>
    </source>
</reference>
<sequence length="336" mass="37626">MTKKVTIKDIAKVANVSYATVSRALSGSPEIGEDTRERVLRICREMGYTVNYVARSMVMQHTHLLGLIVSNIDNPFMSELAYHIELRARERGYNLMLCNSLHDMEQEKQAFELLLGRQVDGVILLPSFTESYQNLKPLLSKVPTVFMSENLRDLPESYVAVDNARGVRIGTEYLYRLGHRDILYFGRRKGSMTHQLRAEGYLETCRELGIEASIYNSTYPTSSIEYGYQMAKHLFAKPLRHTAIFAAADTIALGVLGAAEEAGIRVPEDLSVIGFDNITYAGLPKINLTTIEQPKRTMASIAVDVLLEKIEDAAAGYSHRILMPQLVERSSCRAIG</sequence>
<evidence type="ECO:0000313" key="6">
    <source>
        <dbReference type="Proteomes" id="UP000824128"/>
    </source>
</evidence>
<dbReference type="EMBL" id="DVNZ01000234">
    <property type="protein sequence ID" value="HIU94973.1"/>
    <property type="molecule type" value="Genomic_DNA"/>
</dbReference>
<dbReference type="InterPro" id="IPR046335">
    <property type="entry name" value="LacI/GalR-like_sensor"/>
</dbReference>
<dbReference type="SUPFAM" id="SSF47413">
    <property type="entry name" value="lambda repressor-like DNA-binding domains"/>
    <property type="match status" value="1"/>
</dbReference>
<keyword evidence="3" id="KW-0804">Transcription</keyword>
<dbReference type="Pfam" id="PF00356">
    <property type="entry name" value="LacI"/>
    <property type="match status" value="1"/>
</dbReference>
<accession>A0A9D1STA3</accession>
<evidence type="ECO:0000259" key="4">
    <source>
        <dbReference type="PROSITE" id="PS50932"/>
    </source>
</evidence>
<dbReference type="PROSITE" id="PS00356">
    <property type="entry name" value="HTH_LACI_1"/>
    <property type="match status" value="1"/>
</dbReference>
<evidence type="ECO:0000313" key="5">
    <source>
        <dbReference type="EMBL" id="HIU94973.1"/>
    </source>
</evidence>
<dbReference type="Pfam" id="PF13377">
    <property type="entry name" value="Peripla_BP_3"/>
    <property type="match status" value="1"/>
</dbReference>
<evidence type="ECO:0000256" key="1">
    <source>
        <dbReference type="ARBA" id="ARBA00023015"/>
    </source>
</evidence>
<keyword evidence="2 5" id="KW-0238">DNA-binding</keyword>
<feature type="domain" description="HTH lacI-type" evidence="4">
    <location>
        <begin position="5"/>
        <end position="59"/>
    </location>
</feature>
<dbReference type="GO" id="GO:0000976">
    <property type="term" value="F:transcription cis-regulatory region binding"/>
    <property type="evidence" value="ECO:0007669"/>
    <property type="project" value="TreeGrafter"/>
</dbReference>
<name>A0A9D1STA3_9FIRM</name>
<protein>
    <submittedName>
        <fullName evidence="5">LacI family DNA-binding transcriptional regulator</fullName>
    </submittedName>
</protein>
<dbReference type="Gene3D" id="3.40.50.2300">
    <property type="match status" value="2"/>
</dbReference>
<gene>
    <name evidence="5" type="ORF">IAD24_07450</name>
</gene>
<dbReference type="SUPFAM" id="SSF53822">
    <property type="entry name" value="Periplasmic binding protein-like I"/>
    <property type="match status" value="1"/>
</dbReference>
<dbReference type="AlphaFoldDB" id="A0A9D1STA3"/>
<dbReference type="InterPro" id="IPR028082">
    <property type="entry name" value="Peripla_BP_I"/>
</dbReference>
<dbReference type="SMART" id="SM00354">
    <property type="entry name" value="HTH_LACI"/>
    <property type="match status" value="1"/>
</dbReference>
<dbReference type="InterPro" id="IPR010982">
    <property type="entry name" value="Lambda_DNA-bd_dom_sf"/>
</dbReference>
<evidence type="ECO:0000256" key="3">
    <source>
        <dbReference type="ARBA" id="ARBA00023163"/>
    </source>
</evidence>
<dbReference type="GO" id="GO:0003700">
    <property type="term" value="F:DNA-binding transcription factor activity"/>
    <property type="evidence" value="ECO:0007669"/>
    <property type="project" value="TreeGrafter"/>
</dbReference>
<dbReference type="PANTHER" id="PTHR30146:SF109">
    <property type="entry name" value="HTH-TYPE TRANSCRIPTIONAL REGULATOR GALS"/>
    <property type="match status" value="1"/>
</dbReference>
<proteinExistence type="predicted"/>
<organism evidence="5 6">
    <name type="scientific">Candidatus Aphodomorpha intestinavium</name>
    <dbReference type="NCBI Taxonomy" id="2840672"/>
    <lineage>
        <taxon>Bacteria</taxon>
        <taxon>Bacillati</taxon>
        <taxon>Bacillota</taxon>
        <taxon>Clostridia</taxon>
        <taxon>Eubacteriales</taxon>
        <taxon>Candidatus Aphodomorpha</taxon>
    </lineage>
</organism>
<comment type="caution">
    <text evidence="5">The sequence shown here is derived from an EMBL/GenBank/DDBJ whole genome shotgun (WGS) entry which is preliminary data.</text>
</comment>
<dbReference type="InterPro" id="IPR000843">
    <property type="entry name" value="HTH_LacI"/>
</dbReference>
<dbReference type="CDD" id="cd06267">
    <property type="entry name" value="PBP1_LacI_sugar_binding-like"/>
    <property type="match status" value="1"/>
</dbReference>
<dbReference type="PROSITE" id="PS50932">
    <property type="entry name" value="HTH_LACI_2"/>
    <property type="match status" value="1"/>
</dbReference>
<evidence type="ECO:0000256" key="2">
    <source>
        <dbReference type="ARBA" id="ARBA00023125"/>
    </source>
</evidence>
<reference evidence="5" key="1">
    <citation type="submission" date="2020-10" db="EMBL/GenBank/DDBJ databases">
        <authorList>
            <person name="Gilroy R."/>
        </authorList>
    </citation>
    <scope>NUCLEOTIDE SEQUENCE</scope>
    <source>
        <strain evidence="5">ChiGjej2B2-16831</strain>
    </source>
</reference>
<dbReference type="Proteomes" id="UP000824128">
    <property type="component" value="Unassembled WGS sequence"/>
</dbReference>